<evidence type="ECO:0000313" key="2">
    <source>
        <dbReference type="EMBL" id="RLW10372.1"/>
    </source>
</evidence>
<dbReference type="Proteomes" id="UP000276834">
    <property type="component" value="Unassembled WGS sequence"/>
</dbReference>
<proteinExistence type="predicted"/>
<comment type="caution">
    <text evidence="2">The sequence shown here is derived from an EMBL/GenBank/DDBJ whole genome shotgun (WGS) entry which is preliminary data.</text>
</comment>
<sequence length="87" mass="9629">MPKHSPTYLYSLHVLPFRDLDPGLLRPLTESRLALHWACGAAVPFLEDEDTAYLGKVMNNNGKFAKGTSSLIASESEKTGKSNETRH</sequence>
<evidence type="ECO:0000256" key="1">
    <source>
        <dbReference type="SAM" id="MobiDB-lite"/>
    </source>
</evidence>
<dbReference type="EMBL" id="QUSF01000004">
    <property type="protein sequence ID" value="RLW10372.1"/>
    <property type="molecule type" value="Genomic_DNA"/>
</dbReference>
<reference evidence="2 3" key="1">
    <citation type="journal article" date="2018" name="Proc. R. Soc. B">
        <title>A non-coding region near Follistatin controls head colour polymorphism in the Gouldian finch.</title>
        <authorList>
            <person name="Toomey M.B."/>
            <person name="Marques C.I."/>
            <person name="Andrade P."/>
            <person name="Araujo P.M."/>
            <person name="Sabatino S."/>
            <person name="Gazda M.A."/>
            <person name="Afonso S."/>
            <person name="Lopes R.J."/>
            <person name="Corbo J.C."/>
            <person name="Carneiro M."/>
        </authorList>
    </citation>
    <scope>NUCLEOTIDE SEQUENCE [LARGE SCALE GENOMIC DNA]</scope>
    <source>
        <strain evidence="2">Red01</strain>
        <tissue evidence="2">Muscle</tissue>
    </source>
</reference>
<name>A0A3L8SXY1_CHLGU</name>
<evidence type="ECO:0000313" key="3">
    <source>
        <dbReference type="Proteomes" id="UP000276834"/>
    </source>
</evidence>
<feature type="region of interest" description="Disordered" evidence="1">
    <location>
        <begin position="68"/>
        <end position="87"/>
    </location>
</feature>
<feature type="compositionally biased region" description="Basic and acidic residues" evidence="1">
    <location>
        <begin position="75"/>
        <end position="87"/>
    </location>
</feature>
<keyword evidence="3" id="KW-1185">Reference proteome</keyword>
<accession>A0A3L8SXY1</accession>
<protein>
    <submittedName>
        <fullName evidence="2">Uncharacterized protein</fullName>
    </submittedName>
</protein>
<dbReference type="AlphaFoldDB" id="A0A3L8SXY1"/>
<gene>
    <name evidence="2" type="ORF">DV515_00001884</name>
</gene>
<organism evidence="2 3">
    <name type="scientific">Chloebia gouldiae</name>
    <name type="common">Gouldian finch</name>
    <name type="synonym">Erythrura gouldiae</name>
    <dbReference type="NCBI Taxonomy" id="44316"/>
    <lineage>
        <taxon>Eukaryota</taxon>
        <taxon>Metazoa</taxon>
        <taxon>Chordata</taxon>
        <taxon>Craniata</taxon>
        <taxon>Vertebrata</taxon>
        <taxon>Euteleostomi</taxon>
        <taxon>Archelosauria</taxon>
        <taxon>Archosauria</taxon>
        <taxon>Dinosauria</taxon>
        <taxon>Saurischia</taxon>
        <taxon>Theropoda</taxon>
        <taxon>Coelurosauria</taxon>
        <taxon>Aves</taxon>
        <taxon>Neognathae</taxon>
        <taxon>Neoaves</taxon>
        <taxon>Telluraves</taxon>
        <taxon>Australaves</taxon>
        <taxon>Passeriformes</taxon>
        <taxon>Passeroidea</taxon>
        <taxon>Passeridae</taxon>
        <taxon>Chloebia</taxon>
    </lineage>
</organism>